<evidence type="ECO:0000256" key="5">
    <source>
        <dbReference type="ARBA" id="ARBA00023209"/>
    </source>
</evidence>
<dbReference type="CDD" id="cd09137">
    <property type="entry name" value="PLDc_PGS1_euk_2"/>
    <property type="match status" value="1"/>
</dbReference>
<organism evidence="8 9">
    <name type="scientific">Calocera viscosa (strain TUFC12733)</name>
    <dbReference type="NCBI Taxonomy" id="1330018"/>
    <lineage>
        <taxon>Eukaryota</taxon>
        <taxon>Fungi</taxon>
        <taxon>Dikarya</taxon>
        <taxon>Basidiomycota</taxon>
        <taxon>Agaricomycotina</taxon>
        <taxon>Dacrymycetes</taxon>
        <taxon>Dacrymycetales</taxon>
        <taxon>Dacrymycetaceae</taxon>
        <taxon>Calocera</taxon>
    </lineage>
</organism>
<dbReference type="OrthoDB" id="10250191at2759"/>
<keyword evidence="7" id="KW-0067">ATP-binding</keyword>
<keyword evidence="1 7" id="KW-0444">Lipid biosynthesis</keyword>
<comment type="similarity">
    <text evidence="7">Belongs to the CDP-alcohol phosphatidyltransferase class-II family.</text>
</comment>
<gene>
    <name evidence="8" type="ORF">CALVIDRAFT_548029</name>
</gene>
<comment type="catalytic activity">
    <reaction evidence="7">
        <text>a CDP-1,2-diacyl-sn-glycerol + sn-glycerol 3-phosphate = a 1,2-diacyl-sn-glycero-3-phospho-(1'-sn-glycero-3'-phosphate) + CMP + H(+)</text>
        <dbReference type="Rhea" id="RHEA:12593"/>
        <dbReference type="ChEBI" id="CHEBI:15378"/>
        <dbReference type="ChEBI" id="CHEBI:57597"/>
        <dbReference type="ChEBI" id="CHEBI:58332"/>
        <dbReference type="ChEBI" id="CHEBI:60110"/>
        <dbReference type="ChEBI" id="CHEBI:60377"/>
        <dbReference type="EC" id="2.7.8.5"/>
    </reaction>
</comment>
<evidence type="ECO:0000256" key="4">
    <source>
        <dbReference type="ARBA" id="ARBA00023098"/>
    </source>
</evidence>
<keyword evidence="5 7" id="KW-0594">Phospholipid biosynthesis</keyword>
<dbReference type="InterPro" id="IPR016270">
    <property type="entry name" value="PGS1"/>
</dbReference>
<dbReference type="Gene3D" id="3.30.870.10">
    <property type="entry name" value="Endonuclease Chain A"/>
    <property type="match status" value="2"/>
</dbReference>
<evidence type="ECO:0000256" key="2">
    <source>
        <dbReference type="ARBA" id="ARBA00022679"/>
    </source>
</evidence>
<evidence type="ECO:0000256" key="1">
    <source>
        <dbReference type="ARBA" id="ARBA00022516"/>
    </source>
</evidence>
<sequence>MLRLASHCRRFVTIRNPVNRCTCQQQRRFAQLSDVFPKSHPTFSLSSKDVSILSQPSEFYKTLIDMIKRAKRRIFISSLYIGTEEIELIETLHRALSTNPQLRLSLLLDLRRCTRPGPSTAHLLLPLLRAFPKRAEVRLFKSPKLAGVMERLVPRRFDEGWGTWHAKVYGVDEEVMFSGANLNTSYFTDRQDRYLHFANQPQLAEYCLSFLRLFSGYSFRLLPTSASPSTSYSPEEYKLEWTAPCTFRSITAVAEQDILALQSSSSPEQPPPQAEGHDTLLRPIIQAGVFNIREEERVLPAFIKAIAAQGGTLDLTSGYFALHEPYQRALIEARLPTRILAAGPKANGFYGSRGLSGRIPEAYTLYERRFWEKVRAAGLAGDADGRDGVVRLEEWEREGWTYHAKGMWAWPSRASQPLDDPPAPGPSATLFGSTNLNSRSASLDTELSFLLSTSSEGLRGKMAQEVGRLWERGRRVDEREWGRGERKVRLGTRALLGVMGSML</sequence>
<dbReference type="STRING" id="1330018.A0A167RMM2"/>
<proteinExistence type="inferred from homology"/>
<dbReference type="Proteomes" id="UP000076738">
    <property type="component" value="Unassembled WGS sequence"/>
</dbReference>
<dbReference type="UniPathway" id="UPA00084">
    <property type="reaction ID" value="UER00503"/>
</dbReference>
<dbReference type="PIRSF" id="PIRSF000850">
    <property type="entry name" value="Phospholipase_D_PSS"/>
    <property type="match status" value="1"/>
</dbReference>
<reference evidence="8 9" key="1">
    <citation type="journal article" date="2016" name="Mol. Biol. Evol.">
        <title>Comparative Genomics of Early-Diverging Mushroom-Forming Fungi Provides Insights into the Origins of Lignocellulose Decay Capabilities.</title>
        <authorList>
            <person name="Nagy L.G."/>
            <person name="Riley R."/>
            <person name="Tritt A."/>
            <person name="Adam C."/>
            <person name="Daum C."/>
            <person name="Floudas D."/>
            <person name="Sun H."/>
            <person name="Yadav J.S."/>
            <person name="Pangilinan J."/>
            <person name="Larsson K.H."/>
            <person name="Matsuura K."/>
            <person name="Barry K."/>
            <person name="Labutti K."/>
            <person name="Kuo R."/>
            <person name="Ohm R.A."/>
            <person name="Bhattacharya S.S."/>
            <person name="Shirouzu T."/>
            <person name="Yoshinaga Y."/>
            <person name="Martin F.M."/>
            <person name="Grigoriev I.V."/>
            <person name="Hibbett D.S."/>
        </authorList>
    </citation>
    <scope>NUCLEOTIDE SEQUENCE [LARGE SCALE GENOMIC DNA]</scope>
    <source>
        <strain evidence="8 9">TUFC12733</strain>
    </source>
</reference>
<keyword evidence="2 7" id="KW-0808">Transferase</keyword>
<dbReference type="EC" id="2.7.8.5" evidence="7"/>
<accession>A0A167RMM2</accession>
<comment type="subcellular location">
    <subcellularLocation>
        <location evidence="7">Mitochondrion</location>
    </subcellularLocation>
</comment>
<keyword evidence="4 7" id="KW-0443">Lipid metabolism</keyword>
<keyword evidence="9" id="KW-1185">Reference proteome</keyword>
<evidence type="ECO:0000256" key="7">
    <source>
        <dbReference type="RuleBase" id="RU365024"/>
    </source>
</evidence>
<keyword evidence="7" id="KW-0547">Nucleotide-binding</keyword>
<dbReference type="PANTHER" id="PTHR12586">
    <property type="entry name" value="CDP-DIACYLGLYCEROL--SERINE O-PHOSPHATIDYLTRANSFERASE"/>
    <property type="match status" value="1"/>
</dbReference>
<name>A0A167RMM2_CALVF</name>
<evidence type="ECO:0000313" key="8">
    <source>
        <dbReference type="EMBL" id="KZP01078.1"/>
    </source>
</evidence>
<protein>
    <recommendedName>
        <fullName evidence="7">CDP-diacylglycerol--glycerol-3-phosphate 3-phosphatidyltransferase</fullName>
        <ecNumber evidence="7">2.7.8.5</ecNumber>
    </recommendedName>
</protein>
<evidence type="ECO:0000256" key="6">
    <source>
        <dbReference type="ARBA" id="ARBA00023264"/>
    </source>
</evidence>
<dbReference type="GO" id="GO:0005524">
    <property type="term" value="F:ATP binding"/>
    <property type="evidence" value="ECO:0007669"/>
    <property type="project" value="UniProtKB-KW"/>
</dbReference>
<keyword evidence="7" id="KW-0496">Mitochondrion</keyword>
<comment type="pathway">
    <text evidence="7">Phospholipid metabolism; phosphatidylglycerol biosynthesis; phosphatidylglycerol from CDP-diacylglycerol: step 1/2.</text>
</comment>
<dbReference type="GO" id="GO:0005739">
    <property type="term" value="C:mitochondrion"/>
    <property type="evidence" value="ECO:0007669"/>
    <property type="project" value="UniProtKB-SubCell"/>
</dbReference>
<keyword evidence="3" id="KW-0677">Repeat</keyword>
<evidence type="ECO:0000313" key="9">
    <source>
        <dbReference type="Proteomes" id="UP000076738"/>
    </source>
</evidence>
<evidence type="ECO:0000256" key="3">
    <source>
        <dbReference type="ARBA" id="ARBA00022737"/>
    </source>
</evidence>
<dbReference type="CDD" id="cd09135">
    <property type="entry name" value="PLDc_PGS1_euk_1"/>
    <property type="match status" value="1"/>
</dbReference>
<comment type="function">
    <text evidence="7">Functions in the biosynthesis of the anionic phospholipids phosphatidylglycerol and cardiolipin.</text>
</comment>
<dbReference type="AlphaFoldDB" id="A0A167RMM2"/>
<dbReference type="SUPFAM" id="SSF56024">
    <property type="entry name" value="Phospholipase D/nuclease"/>
    <property type="match status" value="1"/>
</dbReference>
<keyword evidence="6 7" id="KW-1208">Phospholipid metabolism</keyword>
<dbReference type="GO" id="GO:0032049">
    <property type="term" value="P:cardiolipin biosynthetic process"/>
    <property type="evidence" value="ECO:0007669"/>
    <property type="project" value="InterPro"/>
</dbReference>
<dbReference type="PANTHER" id="PTHR12586:SF1">
    <property type="entry name" value="CDP-DIACYLGLYCEROL--GLYCEROL-3-PHOSPHATE 3-PHOSPHATIDYLTRANSFERASE, MITOCHONDRIAL"/>
    <property type="match status" value="1"/>
</dbReference>
<dbReference type="EMBL" id="KV417267">
    <property type="protein sequence ID" value="KZP01078.1"/>
    <property type="molecule type" value="Genomic_DNA"/>
</dbReference>
<dbReference type="GO" id="GO:0008444">
    <property type="term" value="F:CDP-diacylglycerol-glycerol-3-phosphate 3-phosphatidyltransferase activity"/>
    <property type="evidence" value="ECO:0007669"/>
    <property type="project" value="UniProtKB-EC"/>
</dbReference>